<dbReference type="SUPFAM" id="SSF51206">
    <property type="entry name" value="cAMP-binding domain-like"/>
    <property type="match status" value="1"/>
</dbReference>
<dbReference type="InterPro" id="IPR000595">
    <property type="entry name" value="cNMP-bd_dom"/>
</dbReference>
<sequence length="196" mass="23063">MDTSVIIAHTRRFIELDKQEELYFLSLLQEKKFSRKAFLLRENEICDHAAFVLSGCFRAYSIDENGVEHILQFAPRNWWITDMYSLLSHKPAHLNIDALEETEALLLSRKNQEMLYQEVPKFERYFRILVENSLVANRQRVLDNLELSAKERYAKFCSTYPTLINSVPQKQIAAYIGVTPEFLSKMKAEYWRETSG</sequence>
<dbReference type="Gene3D" id="2.60.120.10">
    <property type="entry name" value="Jelly Rolls"/>
    <property type="match status" value="1"/>
</dbReference>
<protein>
    <submittedName>
        <fullName evidence="2">Crp/Fnr family transcriptional regulator</fullName>
    </submittedName>
</protein>
<feature type="domain" description="Cyclic nucleotide-binding" evidence="1">
    <location>
        <begin position="12"/>
        <end position="110"/>
    </location>
</feature>
<keyword evidence="3" id="KW-1185">Reference proteome</keyword>
<dbReference type="InterPro" id="IPR018490">
    <property type="entry name" value="cNMP-bd_dom_sf"/>
</dbReference>
<evidence type="ECO:0000313" key="3">
    <source>
        <dbReference type="Proteomes" id="UP001501410"/>
    </source>
</evidence>
<dbReference type="EMBL" id="BAABEZ010000004">
    <property type="protein sequence ID" value="GAA4450635.1"/>
    <property type="molecule type" value="Genomic_DNA"/>
</dbReference>
<dbReference type="RefSeq" id="WP_344822712.1">
    <property type="nucleotide sequence ID" value="NZ_BAABEZ010000004.1"/>
</dbReference>
<dbReference type="CDD" id="cd00038">
    <property type="entry name" value="CAP_ED"/>
    <property type="match status" value="1"/>
</dbReference>
<evidence type="ECO:0000259" key="1">
    <source>
        <dbReference type="PROSITE" id="PS50042"/>
    </source>
</evidence>
<dbReference type="Proteomes" id="UP001501410">
    <property type="component" value="Unassembled WGS sequence"/>
</dbReference>
<comment type="caution">
    <text evidence="2">The sequence shown here is derived from an EMBL/GenBank/DDBJ whole genome shotgun (WGS) entry which is preliminary data.</text>
</comment>
<dbReference type="Pfam" id="PF00027">
    <property type="entry name" value="cNMP_binding"/>
    <property type="match status" value="1"/>
</dbReference>
<dbReference type="PROSITE" id="PS50042">
    <property type="entry name" value="CNMP_BINDING_3"/>
    <property type="match status" value="1"/>
</dbReference>
<accession>A0ABP8MKV4</accession>
<evidence type="ECO:0000313" key="2">
    <source>
        <dbReference type="EMBL" id="GAA4450635.1"/>
    </source>
</evidence>
<dbReference type="InterPro" id="IPR014710">
    <property type="entry name" value="RmlC-like_jellyroll"/>
</dbReference>
<name>A0ABP8MKV4_9BACT</name>
<gene>
    <name evidence="2" type="ORF">GCM10023092_06850</name>
</gene>
<organism evidence="2 3">
    <name type="scientific">Rurimicrobium arvi</name>
    <dbReference type="NCBI Taxonomy" id="2049916"/>
    <lineage>
        <taxon>Bacteria</taxon>
        <taxon>Pseudomonadati</taxon>
        <taxon>Bacteroidota</taxon>
        <taxon>Chitinophagia</taxon>
        <taxon>Chitinophagales</taxon>
        <taxon>Chitinophagaceae</taxon>
        <taxon>Rurimicrobium</taxon>
    </lineage>
</organism>
<proteinExistence type="predicted"/>
<reference evidence="3" key="1">
    <citation type="journal article" date="2019" name="Int. J. Syst. Evol. Microbiol.">
        <title>The Global Catalogue of Microorganisms (GCM) 10K type strain sequencing project: providing services to taxonomists for standard genome sequencing and annotation.</title>
        <authorList>
            <consortium name="The Broad Institute Genomics Platform"/>
            <consortium name="The Broad Institute Genome Sequencing Center for Infectious Disease"/>
            <person name="Wu L."/>
            <person name="Ma J."/>
        </authorList>
    </citation>
    <scope>NUCLEOTIDE SEQUENCE [LARGE SCALE GENOMIC DNA]</scope>
    <source>
        <strain evidence="3">JCM 31921</strain>
    </source>
</reference>